<dbReference type="OrthoDB" id="1664372at2759"/>
<dbReference type="SMART" id="SM00881">
    <property type="entry name" value="CoA_binding"/>
    <property type="match status" value="1"/>
</dbReference>
<feature type="active site" description="Tele-phosphohistidine intermediate" evidence="4">
    <location>
        <position position="291"/>
    </location>
</feature>
<gene>
    <name evidence="7" type="ORF">INT45_001232</name>
</gene>
<dbReference type="GO" id="GO:0000166">
    <property type="term" value="F:nucleotide binding"/>
    <property type="evidence" value="ECO:0007669"/>
    <property type="project" value="UniProtKB-KW"/>
</dbReference>
<dbReference type="Gene3D" id="3.40.50.261">
    <property type="entry name" value="Succinyl-CoA synthetase domains"/>
    <property type="match status" value="1"/>
</dbReference>
<dbReference type="PRINTS" id="PR01798">
    <property type="entry name" value="SCOASYNTHASE"/>
</dbReference>
<dbReference type="SUPFAM" id="SSF52210">
    <property type="entry name" value="Succinyl-CoA synthetase domains"/>
    <property type="match status" value="1"/>
</dbReference>
<dbReference type="PANTHER" id="PTHR11117:SF2">
    <property type="entry name" value="SUCCINATE--COA LIGASE [ADP_GDP-FORMING] SUBUNIT ALPHA, MITOCHONDRIAL"/>
    <property type="match status" value="1"/>
</dbReference>
<dbReference type="GO" id="GO:0004775">
    <property type="term" value="F:succinate-CoA ligase (ADP-forming) activity"/>
    <property type="evidence" value="ECO:0007669"/>
    <property type="project" value="TreeGrafter"/>
</dbReference>
<comment type="similarity">
    <text evidence="5">Belongs to the succinate/malate CoA ligase alpha subunit family.</text>
</comment>
<evidence type="ECO:0000256" key="2">
    <source>
        <dbReference type="ARBA" id="ARBA00022598"/>
    </source>
</evidence>
<dbReference type="UniPathway" id="UPA00223">
    <property type="reaction ID" value="UER00999"/>
</dbReference>
<dbReference type="SUPFAM" id="SSF51735">
    <property type="entry name" value="NAD(P)-binding Rossmann-fold domains"/>
    <property type="match status" value="1"/>
</dbReference>
<evidence type="ECO:0000256" key="1">
    <source>
        <dbReference type="ARBA" id="ARBA00022532"/>
    </source>
</evidence>
<dbReference type="EMBL" id="JAEPRB010000060">
    <property type="protein sequence ID" value="KAG2223484.1"/>
    <property type="molecule type" value="Genomic_DNA"/>
</dbReference>
<evidence type="ECO:0000313" key="8">
    <source>
        <dbReference type="Proteomes" id="UP000646827"/>
    </source>
</evidence>
<organism evidence="7 8">
    <name type="scientific">Circinella minor</name>
    <dbReference type="NCBI Taxonomy" id="1195481"/>
    <lineage>
        <taxon>Eukaryota</taxon>
        <taxon>Fungi</taxon>
        <taxon>Fungi incertae sedis</taxon>
        <taxon>Mucoromycota</taxon>
        <taxon>Mucoromycotina</taxon>
        <taxon>Mucoromycetes</taxon>
        <taxon>Mucorales</taxon>
        <taxon>Lichtheimiaceae</taxon>
        <taxon>Circinella</taxon>
    </lineage>
</organism>
<dbReference type="PANTHER" id="PTHR11117">
    <property type="entry name" value="SUCCINYL-COA LIGASE SUBUNIT ALPHA"/>
    <property type="match status" value="1"/>
</dbReference>
<dbReference type="GO" id="GO:0004776">
    <property type="term" value="F:succinate-CoA ligase (GDP-forming) activity"/>
    <property type="evidence" value="ECO:0007669"/>
    <property type="project" value="TreeGrafter"/>
</dbReference>
<accession>A0A8H7S4M7</accession>
<dbReference type="Pfam" id="PF00549">
    <property type="entry name" value="Ligase_CoA"/>
    <property type="match status" value="1"/>
</dbReference>
<dbReference type="InterPro" id="IPR036291">
    <property type="entry name" value="NAD(P)-bd_dom_sf"/>
</dbReference>
<dbReference type="InterPro" id="IPR003781">
    <property type="entry name" value="CoA-bd"/>
</dbReference>
<comment type="caution">
    <text evidence="7">The sequence shown here is derived from an EMBL/GenBank/DDBJ whole genome shotgun (WGS) entry which is preliminary data.</text>
</comment>
<dbReference type="Gene3D" id="3.40.50.720">
    <property type="entry name" value="NAD(P)-binding Rossmann-like Domain"/>
    <property type="match status" value="1"/>
</dbReference>
<evidence type="ECO:0000256" key="5">
    <source>
        <dbReference type="RuleBase" id="RU000677"/>
    </source>
</evidence>
<evidence type="ECO:0000256" key="4">
    <source>
        <dbReference type="PIRSR" id="PIRSR001553-1"/>
    </source>
</evidence>
<dbReference type="InterPro" id="IPR033847">
    <property type="entry name" value="Citrt_syn/SCS-alpha_CS"/>
</dbReference>
<dbReference type="GO" id="GO:0005739">
    <property type="term" value="C:mitochondrion"/>
    <property type="evidence" value="ECO:0007669"/>
    <property type="project" value="TreeGrafter"/>
</dbReference>
<evidence type="ECO:0000256" key="3">
    <source>
        <dbReference type="ARBA" id="ARBA00022741"/>
    </source>
</evidence>
<dbReference type="Proteomes" id="UP000646827">
    <property type="component" value="Unassembled WGS sequence"/>
</dbReference>
<dbReference type="PROSITE" id="PS00399">
    <property type="entry name" value="SUCCINYL_COA_LIG_2"/>
    <property type="match status" value="1"/>
</dbReference>
<protein>
    <recommendedName>
        <fullName evidence="6">CoA-binding domain-containing protein</fullName>
    </recommendedName>
</protein>
<dbReference type="AlphaFoldDB" id="A0A8H7S4M7"/>
<feature type="domain" description="CoA-binding" evidence="6">
    <location>
        <begin position="42"/>
        <end position="137"/>
    </location>
</feature>
<keyword evidence="2 5" id="KW-0436">Ligase</keyword>
<dbReference type="InterPro" id="IPR016102">
    <property type="entry name" value="Succinyl-CoA_synth-like"/>
</dbReference>
<reference evidence="7 8" key="1">
    <citation type="submission" date="2020-12" db="EMBL/GenBank/DDBJ databases">
        <title>Metabolic potential, ecology and presence of endohyphal bacteria is reflected in genomic diversity of Mucoromycotina.</title>
        <authorList>
            <person name="Muszewska A."/>
            <person name="Okrasinska A."/>
            <person name="Steczkiewicz K."/>
            <person name="Drgas O."/>
            <person name="Orlowska M."/>
            <person name="Perlinska-Lenart U."/>
            <person name="Aleksandrzak-Piekarczyk T."/>
            <person name="Szatraj K."/>
            <person name="Zielenkiewicz U."/>
            <person name="Pilsyk S."/>
            <person name="Malc E."/>
            <person name="Mieczkowski P."/>
            <person name="Kruszewska J.S."/>
            <person name="Biernat P."/>
            <person name="Pawlowska J."/>
        </authorList>
    </citation>
    <scope>NUCLEOTIDE SEQUENCE [LARGE SCALE GENOMIC DNA]</scope>
    <source>
        <strain evidence="7 8">CBS 142.35</strain>
    </source>
</reference>
<keyword evidence="3" id="KW-0547">Nucleotide-binding</keyword>
<dbReference type="GO" id="GO:0006099">
    <property type="term" value="P:tricarboxylic acid cycle"/>
    <property type="evidence" value="ECO:0007669"/>
    <property type="project" value="UniProtKB-UniPathway"/>
</dbReference>
<dbReference type="Pfam" id="PF02629">
    <property type="entry name" value="CoA_binding"/>
    <property type="match status" value="1"/>
</dbReference>
<dbReference type="PROSITE" id="PS01216">
    <property type="entry name" value="SUCCINYL_COA_LIG_1"/>
    <property type="match status" value="1"/>
</dbReference>
<dbReference type="InterPro" id="IPR017440">
    <property type="entry name" value="Cit_synth/succinyl-CoA_lig_AS"/>
</dbReference>
<evidence type="ECO:0000313" key="7">
    <source>
        <dbReference type="EMBL" id="KAG2223484.1"/>
    </source>
</evidence>
<evidence type="ECO:0000259" key="6">
    <source>
        <dbReference type="SMART" id="SM00881"/>
    </source>
</evidence>
<dbReference type="PIRSF" id="PIRSF001553">
    <property type="entry name" value="SucCS_alpha"/>
    <property type="match status" value="1"/>
</dbReference>
<keyword evidence="8" id="KW-1185">Reference proteome</keyword>
<dbReference type="GO" id="GO:0009361">
    <property type="term" value="C:succinate-CoA ligase complex (ADP-forming)"/>
    <property type="evidence" value="ECO:0007669"/>
    <property type="project" value="TreeGrafter"/>
</dbReference>
<proteinExistence type="inferred from homology"/>
<sequence length="345" mass="35990">MIGSSSKSAAAAVMRATSQAATACRNAFTINSGYESTIQNLKLHANTRVMCQGTGKQGTAQMQEAIKFGTKFVGSVSARKAGTTHLDQPVVGSVREAAEVLKPDATVVYVPLNGAADAFMEAIEAEIPLIVSVTEGIPFTDMARVKAALLSQSKSRLVGPNSPGIVSPLAGCKIGIMPNRIYSPGNIGVVSRSGTLSYEAVQQLTLLGMGQTLCVGVGGDPINGTNFIDALKIFLDDDKTEGIVMIGEIGGTAEEEAAEFLKQYNFSRENPKPVVSFIAGLTAPPDRRMGHAGAIVSSSGKGNATDKINALRDAGVVMAQALPHVGVTLQQVSREMIKAGLIEKQ</sequence>
<dbReference type="NCBIfam" id="NF004230">
    <property type="entry name" value="PRK05678.1"/>
    <property type="match status" value="1"/>
</dbReference>
<name>A0A8H7S4M7_9FUNG</name>
<dbReference type="InterPro" id="IPR005811">
    <property type="entry name" value="SUCC_ACL_C"/>
</dbReference>
<dbReference type="NCBIfam" id="TIGR01019">
    <property type="entry name" value="sucCoAalpha"/>
    <property type="match status" value="1"/>
</dbReference>
<keyword evidence="1" id="KW-0816">Tricarboxylic acid cycle</keyword>
<dbReference type="FunFam" id="3.40.50.261:FF:000006">
    <property type="entry name" value="Succinate--CoA ligase [ADP-forming] subunit alpha"/>
    <property type="match status" value="1"/>
</dbReference>
<dbReference type="InterPro" id="IPR005810">
    <property type="entry name" value="CoA_lig_alpha"/>
</dbReference>